<dbReference type="EMBL" id="JAVRJZ010000005">
    <property type="protein sequence ID" value="KAK2722382.1"/>
    <property type="molecule type" value="Genomic_DNA"/>
</dbReference>
<name>A0AA88L9S3_ARTSF</name>
<dbReference type="GO" id="GO:0005634">
    <property type="term" value="C:nucleus"/>
    <property type="evidence" value="ECO:0007669"/>
    <property type="project" value="TreeGrafter"/>
</dbReference>
<dbReference type="PROSITE" id="PS50105">
    <property type="entry name" value="SAM_DOMAIN"/>
    <property type="match status" value="1"/>
</dbReference>
<evidence type="ECO:0000313" key="4">
    <source>
        <dbReference type="Proteomes" id="UP001187531"/>
    </source>
</evidence>
<dbReference type="SUPFAM" id="SSF47769">
    <property type="entry name" value="SAM/Pointed domain"/>
    <property type="match status" value="1"/>
</dbReference>
<dbReference type="InterPro" id="IPR050548">
    <property type="entry name" value="PcG_chromatin_remod_factors"/>
</dbReference>
<dbReference type="GO" id="GO:0042393">
    <property type="term" value="F:histone binding"/>
    <property type="evidence" value="ECO:0007669"/>
    <property type="project" value="TreeGrafter"/>
</dbReference>
<accession>A0AA88L9S3</accession>
<dbReference type="InterPro" id="IPR001660">
    <property type="entry name" value="SAM"/>
</dbReference>
<evidence type="ECO:0000313" key="3">
    <source>
        <dbReference type="EMBL" id="KAK2722382.1"/>
    </source>
</evidence>
<comment type="caution">
    <text evidence="3">The sequence shown here is derived from an EMBL/GenBank/DDBJ whole genome shotgun (WGS) entry which is preliminary data.</text>
</comment>
<dbReference type="AlphaFoldDB" id="A0AA88L9S3"/>
<evidence type="ECO:0000256" key="1">
    <source>
        <dbReference type="SAM" id="MobiDB-lite"/>
    </source>
</evidence>
<feature type="region of interest" description="Disordered" evidence="1">
    <location>
        <begin position="130"/>
        <end position="226"/>
    </location>
</feature>
<protein>
    <recommendedName>
        <fullName evidence="2">SAM domain-containing protein</fullName>
    </recommendedName>
</protein>
<feature type="compositionally biased region" description="Basic and acidic residues" evidence="1">
    <location>
        <begin position="172"/>
        <end position="184"/>
    </location>
</feature>
<feature type="compositionally biased region" description="Basic and acidic residues" evidence="1">
    <location>
        <begin position="130"/>
        <end position="144"/>
    </location>
</feature>
<feature type="compositionally biased region" description="Polar residues" evidence="1">
    <location>
        <begin position="214"/>
        <end position="226"/>
    </location>
</feature>
<gene>
    <name evidence="3" type="ORF">QYM36_002798</name>
</gene>
<evidence type="ECO:0000259" key="2">
    <source>
        <dbReference type="PROSITE" id="PS50105"/>
    </source>
</evidence>
<dbReference type="GO" id="GO:0045892">
    <property type="term" value="P:negative regulation of DNA-templated transcription"/>
    <property type="evidence" value="ECO:0007669"/>
    <property type="project" value="TreeGrafter"/>
</dbReference>
<organism evidence="3 4">
    <name type="scientific">Artemia franciscana</name>
    <name type="common">Brine shrimp</name>
    <name type="synonym">Artemia sanfranciscana</name>
    <dbReference type="NCBI Taxonomy" id="6661"/>
    <lineage>
        <taxon>Eukaryota</taxon>
        <taxon>Metazoa</taxon>
        <taxon>Ecdysozoa</taxon>
        <taxon>Arthropoda</taxon>
        <taxon>Crustacea</taxon>
        <taxon>Branchiopoda</taxon>
        <taxon>Anostraca</taxon>
        <taxon>Artemiidae</taxon>
        <taxon>Artemia</taxon>
    </lineage>
</organism>
<sequence>MLNIVQRVKGVNANWTSFSLNCGEEVTWEESLTLTEELLSRIYNMANIIVDALTHLLQSNPNLTRNTTIPKDVLVNHIKLNNSKISELSIQKNLRDCVSSGEIMAYGGNFRLTDKKLTLLLERLPVDRSEKENTTKLNQPKDDVTSNLPNLPEDDAKAVHKVVPNLLKRSKKSEETKTQILERQKRQKRTRVPFDPSDDGSWPEQPKKRGQATAEPSVNNEVPKNFNGSLDFKYSPSPFELKVSDDECTPSPTCPDLGPPISGFSLVKEELKNDKDTPNMPSDEVSNPVKWTCNDVYDYFVKVGFKREAETFKEEEVNGITLLVMHRSDLVKGLGLKIGPSVEIFRHILKMQSKFNNE</sequence>
<dbReference type="Proteomes" id="UP001187531">
    <property type="component" value="Unassembled WGS sequence"/>
</dbReference>
<dbReference type="GO" id="GO:0003682">
    <property type="term" value="F:chromatin binding"/>
    <property type="evidence" value="ECO:0007669"/>
    <property type="project" value="TreeGrafter"/>
</dbReference>
<proteinExistence type="predicted"/>
<dbReference type="InterPro" id="IPR013761">
    <property type="entry name" value="SAM/pointed_sf"/>
</dbReference>
<keyword evidence="4" id="KW-1185">Reference proteome</keyword>
<dbReference type="PANTHER" id="PTHR12247">
    <property type="entry name" value="POLYCOMB GROUP PROTEIN"/>
    <property type="match status" value="1"/>
</dbReference>
<dbReference type="PANTHER" id="PTHR12247:SF139">
    <property type="entry name" value="ATHERIN-RELATED"/>
    <property type="match status" value="1"/>
</dbReference>
<feature type="domain" description="SAM" evidence="2">
    <location>
        <begin position="291"/>
        <end position="336"/>
    </location>
</feature>
<dbReference type="Gene3D" id="1.10.150.50">
    <property type="entry name" value="Transcription Factor, Ets-1"/>
    <property type="match status" value="1"/>
</dbReference>
<reference evidence="3" key="1">
    <citation type="submission" date="2023-07" db="EMBL/GenBank/DDBJ databases">
        <title>Chromosome-level genome assembly of Artemia franciscana.</title>
        <authorList>
            <person name="Jo E."/>
        </authorList>
    </citation>
    <scope>NUCLEOTIDE SEQUENCE</scope>
    <source>
        <tissue evidence="3">Whole body</tissue>
    </source>
</reference>